<evidence type="ECO:0000256" key="1">
    <source>
        <dbReference type="ARBA" id="ARBA00023015"/>
    </source>
</evidence>
<dbReference type="CDD" id="cd01392">
    <property type="entry name" value="HTH_LacI"/>
    <property type="match status" value="1"/>
</dbReference>
<dbReference type="SUPFAM" id="SSF53822">
    <property type="entry name" value="Periplasmic binding protein-like I"/>
    <property type="match status" value="1"/>
</dbReference>
<keyword evidence="1" id="KW-0805">Transcription regulation</keyword>
<dbReference type="AlphaFoldDB" id="A0A561TWH2"/>
<dbReference type="Pfam" id="PF00356">
    <property type="entry name" value="LacI"/>
    <property type="match status" value="1"/>
</dbReference>
<comment type="caution">
    <text evidence="5">The sequence shown here is derived from an EMBL/GenBank/DDBJ whole genome shotgun (WGS) entry which is preliminary data.</text>
</comment>
<keyword evidence="2" id="KW-0238">DNA-binding</keyword>
<dbReference type="PANTHER" id="PTHR30146">
    <property type="entry name" value="LACI-RELATED TRANSCRIPTIONAL REPRESSOR"/>
    <property type="match status" value="1"/>
</dbReference>
<organism evidence="5 6">
    <name type="scientific">Kitasatospora viridis</name>
    <dbReference type="NCBI Taxonomy" id="281105"/>
    <lineage>
        <taxon>Bacteria</taxon>
        <taxon>Bacillati</taxon>
        <taxon>Actinomycetota</taxon>
        <taxon>Actinomycetes</taxon>
        <taxon>Kitasatosporales</taxon>
        <taxon>Streptomycetaceae</taxon>
        <taxon>Kitasatospora</taxon>
    </lineage>
</organism>
<sequence>MTRPAKRATSVDVARAAGVSQTTVSFVLNNKPGQTIPEETRRRVLEAAKRLDYRPHASARALAAGRSDIVLFSMPYLPISVSAGRFAEEFATALAGHGLTMVAHLAGVHGRSLADVCASVDASALVGLEEFAPDTVSALRRVGVAAVFSLGGGSAVPDRLIGRLQAEHLISRGHRRLGYALPGQRAPRRMATERLLGMEEACTDAGCAPPAALTVDLLTTDAARAVAEWQAQSVTAVAAYNDETALAVLAGARARNLTVPGELAVIGVDDIPTATLAVPPLTTIAFDLSHAARHAAEAVAAALRGGEAQQPELASRPHVVERDSA</sequence>
<dbReference type="GO" id="GO:0000976">
    <property type="term" value="F:transcription cis-regulatory region binding"/>
    <property type="evidence" value="ECO:0007669"/>
    <property type="project" value="TreeGrafter"/>
</dbReference>
<dbReference type="Gene3D" id="1.10.260.40">
    <property type="entry name" value="lambda repressor-like DNA-binding domains"/>
    <property type="match status" value="1"/>
</dbReference>
<accession>A0A561TWH2</accession>
<dbReference type="CDD" id="cd06267">
    <property type="entry name" value="PBP1_LacI_sugar_binding-like"/>
    <property type="match status" value="1"/>
</dbReference>
<dbReference type="Gene3D" id="3.40.50.2300">
    <property type="match status" value="1"/>
</dbReference>
<evidence type="ECO:0000313" key="6">
    <source>
        <dbReference type="Proteomes" id="UP000317940"/>
    </source>
</evidence>
<dbReference type="InterPro" id="IPR046335">
    <property type="entry name" value="LacI/GalR-like_sensor"/>
</dbReference>
<evidence type="ECO:0000313" key="5">
    <source>
        <dbReference type="EMBL" id="TWF91452.1"/>
    </source>
</evidence>
<dbReference type="SMART" id="SM00354">
    <property type="entry name" value="HTH_LACI"/>
    <property type="match status" value="1"/>
</dbReference>
<dbReference type="OrthoDB" id="3288692at2"/>
<gene>
    <name evidence="5" type="ORF">FHX73_12567</name>
</gene>
<dbReference type="PROSITE" id="PS50932">
    <property type="entry name" value="HTH_LACI_2"/>
    <property type="match status" value="1"/>
</dbReference>
<evidence type="ECO:0000259" key="4">
    <source>
        <dbReference type="PROSITE" id="PS50932"/>
    </source>
</evidence>
<dbReference type="SUPFAM" id="SSF47413">
    <property type="entry name" value="lambda repressor-like DNA-binding domains"/>
    <property type="match status" value="1"/>
</dbReference>
<dbReference type="Proteomes" id="UP000317940">
    <property type="component" value="Unassembled WGS sequence"/>
</dbReference>
<dbReference type="GO" id="GO:0003700">
    <property type="term" value="F:DNA-binding transcription factor activity"/>
    <property type="evidence" value="ECO:0007669"/>
    <property type="project" value="TreeGrafter"/>
</dbReference>
<evidence type="ECO:0000256" key="2">
    <source>
        <dbReference type="ARBA" id="ARBA00023125"/>
    </source>
</evidence>
<keyword evidence="3" id="KW-0804">Transcription</keyword>
<name>A0A561TWH2_9ACTN</name>
<dbReference type="InterPro" id="IPR000843">
    <property type="entry name" value="HTH_LacI"/>
</dbReference>
<dbReference type="RefSeq" id="WP_145909045.1">
    <property type="nucleotide sequence ID" value="NZ_BAAAMZ010000010.1"/>
</dbReference>
<dbReference type="Pfam" id="PF13377">
    <property type="entry name" value="Peripla_BP_3"/>
    <property type="match status" value="1"/>
</dbReference>
<proteinExistence type="predicted"/>
<feature type="domain" description="HTH lacI-type" evidence="4">
    <location>
        <begin position="8"/>
        <end position="64"/>
    </location>
</feature>
<dbReference type="PANTHER" id="PTHR30146:SF153">
    <property type="entry name" value="LACTOSE OPERON REPRESSOR"/>
    <property type="match status" value="1"/>
</dbReference>
<keyword evidence="6" id="KW-1185">Reference proteome</keyword>
<dbReference type="EMBL" id="VIWT01000002">
    <property type="protein sequence ID" value="TWF91452.1"/>
    <property type="molecule type" value="Genomic_DNA"/>
</dbReference>
<dbReference type="InterPro" id="IPR010982">
    <property type="entry name" value="Lambda_DNA-bd_dom_sf"/>
</dbReference>
<protein>
    <submittedName>
        <fullName evidence="5">LacI family transcriptional regulator</fullName>
    </submittedName>
</protein>
<dbReference type="InterPro" id="IPR028082">
    <property type="entry name" value="Peripla_BP_I"/>
</dbReference>
<evidence type="ECO:0000256" key="3">
    <source>
        <dbReference type="ARBA" id="ARBA00023163"/>
    </source>
</evidence>
<reference evidence="5 6" key="1">
    <citation type="submission" date="2019-06" db="EMBL/GenBank/DDBJ databases">
        <title>Sequencing the genomes of 1000 actinobacteria strains.</title>
        <authorList>
            <person name="Klenk H.-P."/>
        </authorList>
    </citation>
    <scope>NUCLEOTIDE SEQUENCE [LARGE SCALE GENOMIC DNA]</scope>
    <source>
        <strain evidence="5 6">DSM 44826</strain>
    </source>
</reference>